<dbReference type="InterPro" id="IPR013783">
    <property type="entry name" value="Ig-like_fold"/>
</dbReference>
<dbReference type="InterPro" id="IPR000408">
    <property type="entry name" value="Reg_chr_condens"/>
</dbReference>
<keyword evidence="2" id="KW-0624">Polysaccharide degradation</keyword>
<dbReference type="KEGG" id="nsn:EXE58_03700"/>
<dbReference type="RefSeq" id="WP_135266629.1">
    <property type="nucleotide sequence ID" value="NZ_CP038436.1"/>
</dbReference>
<dbReference type="PROSITE" id="PS50853">
    <property type="entry name" value="FN3"/>
    <property type="match status" value="1"/>
</dbReference>
<dbReference type="PANTHER" id="PTHR45982:SF1">
    <property type="entry name" value="REGULATOR OF CHROMOSOME CONDENSATION"/>
    <property type="match status" value="1"/>
</dbReference>
<proteinExistence type="predicted"/>
<evidence type="ECO:0000256" key="2">
    <source>
        <dbReference type="ARBA" id="ARBA00023326"/>
    </source>
</evidence>
<gene>
    <name evidence="6" type="ORF">EXE58_03700</name>
</gene>
<organism evidence="6 7">
    <name type="scientific">Nocardioides seonyuensis</name>
    <dbReference type="NCBI Taxonomy" id="2518371"/>
    <lineage>
        <taxon>Bacteria</taxon>
        <taxon>Bacillati</taxon>
        <taxon>Actinomycetota</taxon>
        <taxon>Actinomycetes</taxon>
        <taxon>Propionibacteriales</taxon>
        <taxon>Nocardioidaceae</taxon>
        <taxon>Nocardioides</taxon>
    </lineage>
</organism>
<evidence type="ECO:0000259" key="5">
    <source>
        <dbReference type="PROSITE" id="PS50853"/>
    </source>
</evidence>
<dbReference type="Pfam" id="PF16640">
    <property type="entry name" value="Big_3_5"/>
    <property type="match status" value="1"/>
</dbReference>
<dbReference type="Gene3D" id="2.130.10.30">
    <property type="entry name" value="Regulator of chromosome condensation 1/beta-lactamase-inhibitor protein II"/>
    <property type="match status" value="2"/>
</dbReference>
<dbReference type="Proteomes" id="UP000294853">
    <property type="component" value="Chromosome"/>
</dbReference>
<keyword evidence="4" id="KW-0732">Signal</keyword>
<feature type="region of interest" description="Disordered" evidence="3">
    <location>
        <begin position="515"/>
        <end position="555"/>
    </location>
</feature>
<evidence type="ECO:0000256" key="4">
    <source>
        <dbReference type="SAM" id="SignalP"/>
    </source>
</evidence>
<keyword evidence="1" id="KW-0378">Hydrolase</keyword>
<dbReference type="AlphaFoldDB" id="A0A4P7IFA5"/>
<protein>
    <recommendedName>
        <fullName evidence="5">Fibronectin type-III domain-containing protein</fullName>
    </recommendedName>
</protein>
<dbReference type="Gene3D" id="2.60.40.10">
    <property type="entry name" value="Immunoglobulins"/>
    <property type="match status" value="2"/>
</dbReference>
<dbReference type="PANTHER" id="PTHR45982">
    <property type="entry name" value="REGULATOR OF CHROMOSOME CONDENSATION"/>
    <property type="match status" value="1"/>
</dbReference>
<dbReference type="PROSITE" id="PS00626">
    <property type="entry name" value="RCC1_2"/>
    <property type="match status" value="3"/>
</dbReference>
<feature type="signal peptide" evidence="4">
    <location>
        <begin position="1"/>
        <end position="30"/>
    </location>
</feature>
<evidence type="ECO:0000256" key="3">
    <source>
        <dbReference type="SAM" id="MobiDB-lite"/>
    </source>
</evidence>
<feature type="domain" description="Fibronectin type-III" evidence="5">
    <location>
        <begin position="413"/>
        <end position="512"/>
    </location>
</feature>
<feature type="chain" id="PRO_5020253998" description="Fibronectin type-III domain-containing protein" evidence="4">
    <location>
        <begin position="31"/>
        <end position="642"/>
    </location>
</feature>
<dbReference type="SUPFAM" id="SSF49265">
    <property type="entry name" value="Fibronectin type III"/>
    <property type="match status" value="1"/>
</dbReference>
<dbReference type="SUPFAM" id="SSF50985">
    <property type="entry name" value="RCC1/BLIP-II"/>
    <property type="match status" value="1"/>
</dbReference>
<dbReference type="Pfam" id="PF13540">
    <property type="entry name" value="RCC1_2"/>
    <property type="match status" value="5"/>
</dbReference>
<dbReference type="CDD" id="cd00063">
    <property type="entry name" value="FN3"/>
    <property type="match status" value="1"/>
</dbReference>
<dbReference type="InterPro" id="IPR036116">
    <property type="entry name" value="FN3_sf"/>
</dbReference>
<evidence type="ECO:0000256" key="1">
    <source>
        <dbReference type="ARBA" id="ARBA00023295"/>
    </source>
</evidence>
<dbReference type="InterPro" id="IPR051553">
    <property type="entry name" value="Ran_GTPase-activating"/>
</dbReference>
<dbReference type="OrthoDB" id="904022at2"/>
<keyword evidence="7" id="KW-1185">Reference proteome</keyword>
<dbReference type="PROSITE" id="PS50012">
    <property type="entry name" value="RCC1_3"/>
    <property type="match status" value="5"/>
</dbReference>
<name>A0A4P7IFA5_9ACTN</name>
<dbReference type="InterPro" id="IPR009091">
    <property type="entry name" value="RCC1/BLIP-II"/>
</dbReference>
<dbReference type="InterPro" id="IPR003961">
    <property type="entry name" value="FN3_dom"/>
</dbReference>
<dbReference type="GO" id="GO:0016798">
    <property type="term" value="F:hydrolase activity, acting on glycosyl bonds"/>
    <property type="evidence" value="ECO:0007669"/>
    <property type="project" value="UniProtKB-KW"/>
</dbReference>
<sequence length="642" mass="66905">MSISNTWARPAGFVFVIVLVTTALCTVAPAETTTSVDTKTVLAWGRNTWNESDIVPGLGDVKQISSTAHNVVLKNDGTVVSWGHNTYGESDVPEGLTDVVEVASGGFHSMALKRNGSLVMWGQNTHGQATAPDGLDDIAHISGGRFHSLVLHDNGKVSAWGSNSHGQSDVPSDLKNVVAIDGGGWHNVALLTDGTVKAWGSNQYGQTDVPAGLKDVVAVAAGWNHSMAMRDDGTVVAWGSDEFGQSSVPEDLPPVSMIAAGGTHSLVAFPDGTVATWGDEAFGIQQIPEDITGVTQISAKAMHSVVIADDPPPTQVRNLYASALSNTKVTLNWNRPNGLTDGDVHRFIVRRASGAVPPAQVTDGVDIPVTWPRQYATDTAGVPTGQQVSYSVFAVDLAGNAGTPTSLTFPAALPGPVTGTTATLESPTSLTLSWVNPDVELRRSIVRRADGTRPPESATSGRSVALPEGVVTGVTLTGLATNTTYSYSVFAQDRFGNVSPLVPNGTVTVNTSTGVLAPGSTAATPTPTTPTPTTPTPTPTPTTPTTPTPSRSASTVRAKAPRKVRVGMAVRLRVRVSDARATGTVRVLRKGRVISRAAVENGMATARLRKFAKAGRVRLAVTYSGSASLAPSSSSLVLRVRK</sequence>
<dbReference type="SMART" id="SM00060">
    <property type="entry name" value="FN3"/>
    <property type="match status" value="2"/>
</dbReference>
<keyword evidence="2" id="KW-0119">Carbohydrate metabolism</keyword>
<evidence type="ECO:0000313" key="6">
    <source>
        <dbReference type="EMBL" id="QBX54657.1"/>
    </source>
</evidence>
<dbReference type="InterPro" id="IPR032109">
    <property type="entry name" value="Big_3_5"/>
</dbReference>
<reference evidence="6 7" key="1">
    <citation type="submission" date="2019-03" db="EMBL/GenBank/DDBJ databases">
        <title>Three New Species of Nocardioides, Nocardioides euryhalodurans sp. nov., Nocardioides seonyuensis sp. nov. and Nocardioides eburneoflavus sp. nov. Iolated from Soil.</title>
        <authorList>
            <person name="Roh S.G."/>
            <person name="Lee C."/>
            <person name="Kim M.-K."/>
            <person name="Kim S.B."/>
        </authorList>
    </citation>
    <scope>NUCLEOTIDE SEQUENCE [LARGE SCALE GENOMIC DNA]</scope>
    <source>
        <strain evidence="6 7">MMS17-SY207-3</strain>
    </source>
</reference>
<accession>A0A4P7IFA5</accession>
<dbReference type="GO" id="GO:0000272">
    <property type="term" value="P:polysaccharide catabolic process"/>
    <property type="evidence" value="ECO:0007669"/>
    <property type="project" value="UniProtKB-KW"/>
</dbReference>
<keyword evidence="1" id="KW-0326">Glycosidase</keyword>
<feature type="compositionally biased region" description="Pro residues" evidence="3">
    <location>
        <begin position="527"/>
        <end position="547"/>
    </location>
</feature>
<evidence type="ECO:0000313" key="7">
    <source>
        <dbReference type="Proteomes" id="UP000294853"/>
    </source>
</evidence>
<dbReference type="EMBL" id="CP038436">
    <property type="protein sequence ID" value="QBX54657.1"/>
    <property type="molecule type" value="Genomic_DNA"/>
</dbReference>